<dbReference type="EMBL" id="RCMK01000278">
    <property type="protein sequence ID" value="KAG2939125.1"/>
    <property type="molecule type" value="Genomic_DNA"/>
</dbReference>
<sequence>MEYILLPPRVEAASRLFLRGEWFLCARLSTSAGTNARFAQFPLQCFTNEEIEVAAGLHLTTGAIRKRVRENVRVRLRAFKGWRRKTEQPACHESTATQAN</sequence>
<gene>
    <name evidence="1" type="ORF">PC117_g11043</name>
</gene>
<name>A0A8T1KT18_9STRA</name>
<evidence type="ECO:0000313" key="1">
    <source>
        <dbReference type="EMBL" id="KAG2939125.1"/>
    </source>
</evidence>
<dbReference type="AlphaFoldDB" id="A0A8T1KT18"/>
<proteinExistence type="predicted"/>
<evidence type="ECO:0000313" key="2">
    <source>
        <dbReference type="Proteomes" id="UP000736787"/>
    </source>
</evidence>
<protein>
    <submittedName>
        <fullName evidence="1">Uncharacterized protein</fullName>
    </submittedName>
</protein>
<accession>A0A8T1KT18</accession>
<reference evidence="1" key="1">
    <citation type="submission" date="2018-10" db="EMBL/GenBank/DDBJ databases">
        <title>Effector identification in a new, highly contiguous assembly of the strawberry crown rot pathogen Phytophthora cactorum.</title>
        <authorList>
            <person name="Armitage A.D."/>
            <person name="Nellist C.F."/>
            <person name="Bates H."/>
            <person name="Vickerstaff R.J."/>
            <person name="Harrison R.J."/>
        </authorList>
    </citation>
    <scope>NUCLEOTIDE SEQUENCE</scope>
    <source>
        <strain evidence="1">4040</strain>
    </source>
</reference>
<comment type="caution">
    <text evidence="1">The sequence shown here is derived from an EMBL/GenBank/DDBJ whole genome shotgun (WGS) entry which is preliminary data.</text>
</comment>
<organism evidence="1 2">
    <name type="scientific">Phytophthora cactorum</name>
    <dbReference type="NCBI Taxonomy" id="29920"/>
    <lineage>
        <taxon>Eukaryota</taxon>
        <taxon>Sar</taxon>
        <taxon>Stramenopiles</taxon>
        <taxon>Oomycota</taxon>
        <taxon>Peronosporomycetes</taxon>
        <taxon>Peronosporales</taxon>
        <taxon>Peronosporaceae</taxon>
        <taxon>Phytophthora</taxon>
    </lineage>
</organism>
<dbReference type="Proteomes" id="UP000736787">
    <property type="component" value="Unassembled WGS sequence"/>
</dbReference>